<sequence>MPVPPDVAVPDLTGRRAVVTGATRGLGLVLAARLAAAGAEVLLPVRDPGRGRAAVAAVRRRVPGADVSLRELDLAALHSVAALGRTLCAEGRPVHLLVNNAGVLPPPERRTTAAGLELQLGTNHLGHFALVAHLLPLLRAGRARVTSQVGLAAARGSLDWDDLGWDGGYEGRAAHRRSKLALALFGLELQRRSRALGWGVTSNLCHPGLAPTGAPGRGAGRSRAVEALAGCGLVGTVETAALPALLAATAPAAGGRLYGPSGPGHLGGPPAQQRPWRPLRSTGDAERLWRASEVLTGVAFPAGAVSGRSDRPRCPRAA</sequence>
<organism evidence="4 5">
    <name type="scientific">Vallicoccus soli</name>
    <dbReference type="NCBI Taxonomy" id="2339232"/>
    <lineage>
        <taxon>Bacteria</taxon>
        <taxon>Bacillati</taxon>
        <taxon>Actinomycetota</taxon>
        <taxon>Actinomycetes</taxon>
        <taxon>Motilibacterales</taxon>
        <taxon>Vallicoccaceae</taxon>
        <taxon>Vallicoccus</taxon>
    </lineage>
</organism>
<dbReference type="Gene3D" id="3.40.50.720">
    <property type="entry name" value="NAD(P)-binding Rossmann-like Domain"/>
    <property type="match status" value="1"/>
</dbReference>
<dbReference type="OrthoDB" id="4577644at2"/>
<evidence type="ECO:0000256" key="3">
    <source>
        <dbReference type="SAM" id="MobiDB-lite"/>
    </source>
</evidence>
<dbReference type="Proteomes" id="UP000265614">
    <property type="component" value="Unassembled WGS sequence"/>
</dbReference>
<dbReference type="GO" id="GO:0016491">
    <property type="term" value="F:oxidoreductase activity"/>
    <property type="evidence" value="ECO:0007669"/>
    <property type="project" value="UniProtKB-KW"/>
</dbReference>
<evidence type="ECO:0000313" key="4">
    <source>
        <dbReference type="EMBL" id="RJK95951.1"/>
    </source>
</evidence>
<dbReference type="PRINTS" id="PR00081">
    <property type="entry name" value="GDHRDH"/>
</dbReference>
<keyword evidence="5" id="KW-1185">Reference proteome</keyword>
<accession>A0A3A3Z0C7</accession>
<dbReference type="AlphaFoldDB" id="A0A3A3Z0C7"/>
<feature type="region of interest" description="Disordered" evidence="3">
    <location>
        <begin position="259"/>
        <end position="282"/>
    </location>
</feature>
<dbReference type="Pfam" id="PF00106">
    <property type="entry name" value="adh_short"/>
    <property type="match status" value="1"/>
</dbReference>
<comment type="caution">
    <text evidence="4">The sequence shown here is derived from an EMBL/GenBank/DDBJ whole genome shotgun (WGS) entry which is preliminary data.</text>
</comment>
<keyword evidence="2" id="KW-0560">Oxidoreductase</keyword>
<comment type="similarity">
    <text evidence="1">Belongs to the short-chain dehydrogenases/reductases (SDR) family.</text>
</comment>
<dbReference type="PANTHER" id="PTHR24320">
    <property type="entry name" value="RETINOL DEHYDROGENASE"/>
    <property type="match status" value="1"/>
</dbReference>
<dbReference type="EMBL" id="QZEZ01000004">
    <property type="protein sequence ID" value="RJK95951.1"/>
    <property type="molecule type" value="Genomic_DNA"/>
</dbReference>
<evidence type="ECO:0000256" key="1">
    <source>
        <dbReference type="ARBA" id="ARBA00006484"/>
    </source>
</evidence>
<gene>
    <name evidence="4" type="ORF">D5H78_10180</name>
</gene>
<reference evidence="4 5" key="1">
    <citation type="submission" date="2018-09" db="EMBL/GenBank/DDBJ databases">
        <title>YIM 75000 draft genome.</title>
        <authorList>
            <person name="Tang S."/>
            <person name="Feng Y."/>
        </authorList>
    </citation>
    <scope>NUCLEOTIDE SEQUENCE [LARGE SCALE GENOMIC DNA]</scope>
    <source>
        <strain evidence="4 5">YIM 75000</strain>
    </source>
</reference>
<dbReference type="SUPFAM" id="SSF51735">
    <property type="entry name" value="NAD(P)-binding Rossmann-fold domains"/>
    <property type="match status" value="1"/>
</dbReference>
<dbReference type="InterPro" id="IPR036291">
    <property type="entry name" value="NAD(P)-bd_dom_sf"/>
</dbReference>
<dbReference type="PANTHER" id="PTHR24320:SF148">
    <property type="entry name" value="NAD(P)-BINDING ROSSMANN-FOLD SUPERFAMILY PROTEIN"/>
    <property type="match status" value="1"/>
</dbReference>
<name>A0A3A3Z0C7_9ACTN</name>
<dbReference type="NCBIfam" id="NF004513">
    <property type="entry name" value="PRK05854.1"/>
    <property type="match status" value="1"/>
</dbReference>
<protein>
    <submittedName>
        <fullName evidence="4">SDR family NAD(P)-dependent oxidoreductase</fullName>
    </submittedName>
</protein>
<dbReference type="InterPro" id="IPR002347">
    <property type="entry name" value="SDR_fam"/>
</dbReference>
<evidence type="ECO:0000313" key="5">
    <source>
        <dbReference type="Proteomes" id="UP000265614"/>
    </source>
</evidence>
<evidence type="ECO:0000256" key="2">
    <source>
        <dbReference type="ARBA" id="ARBA00023002"/>
    </source>
</evidence>
<proteinExistence type="inferred from homology"/>
<dbReference type="RefSeq" id="WP_119950377.1">
    <property type="nucleotide sequence ID" value="NZ_QZEZ01000004.1"/>
</dbReference>